<keyword evidence="2" id="KW-0732">Signal</keyword>
<feature type="active site" description="Charge relay system" evidence="5">
    <location>
        <position position="273"/>
    </location>
</feature>
<name>A0ABU1VN32_9GAMM</name>
<evidence type="ECO:0000256" key="4">
    <source>
        <dbReference type="ARBA" id="ARBA00022825"/>
    </source>
</evidence>
<gene>
    <name evidence="7" type="ORF">J2X04_001234</name>
</gene>
<dbReference type="PROSITE" id="PS00138">
    <property type="entry name" value="SUBTILASE_SER"/>
    <property type="match status" value="1"/>
</dbReference>
<keyword evidence="3 5" id="KW-0378">Hydrolase</keyword>
<dbReference type="InterPro" id="IPR034061">
    <property type="entry name" value="Peptidases_S8_Autotransporter"/>
</dbReference>
<evidence type="ECO:0000256" key="2">
    <source>
        <dbReference type="ARBA" id="ARBA00022729"/>
    </source>
</evidence>
<dbReference type="PROSITE" id="PS51892">
    <property type="entry name" value="SUBTILASE"/>
    <property type="match status" value="1"/>
</dbReference>
<dbReference type="PANTHER" id="PTHR42884:SF14">
    <property type="entry name" value="NEUROENDOCRINE CONVERTASE 1"/>
    <property type="match status" value="1"/>
</dbReference>
<accession>A0ABU1VN32</accession>
<dbReference type="SUPFAM" id="SSF52743">
    <property type="entry name" value="Subtilisin-like"/>
    <property type="match status" value="1"/>
</dbReference>
<evidence type="ECO:0000313" key="8">
    <source>
        <dbReference type="Proteomes" id="UP001267878"/>
    </source>
</evidence>
<reference evidence="7 8" key="1">
    <citation type="submission" date="2023-07" db="EMBL/GenBank/DDBJ databases">
        <title>Sorghum-associated microbial communities from plants grown in Nebraska, USA.</title>
        <authorList>
            <person name="Schachtman D."/>
        </authorList>
    </citation>
    <scope>NUCLEOTIDE SEQUENCE [LARGE SCALE GENOMIC DNA]</scope>
    <source>
        <strain evidence="7 8">BE187</strain>
    </source>
</reference>
<dbReference type="PRINTS" id="PR00723">
    <property type="entry name" value="SUBTILISIN"/>
</dbReference>
<dbReference type="NCBIfam" id="TIGR02601">
    <property type="entry name" value="autotrns_rpt"/>
    <property type="match status" value="1"/>
</dbReference>
<dbReference type="PROSITE" id="PS51208">
    <property type="entry name" value="AUTOTRANSPORTER"/>
    <property type="match status" value="1"/>
</dbReference>
<proteinExistence type="inferred from homology"/>
<comment type="similarity">
    <text evidence="5">Belongs to the peptidase S8 family.</text>
</comment>
<evidence type="ECO:0000313" key="7">
    <source>
        <dbReference type="EMBL" id="MDR7098887.1"/>
    </source>
</evidence>
<dbReference type="Pfam" id="PF03797">
    <property type="entry name" value="Autotransporter"/>
    <property type="match status" value="1"/>
</dbReference>
<dbReference type="InterPro" id="IPR036852">
    <property type="entry name" value="Peptidase_S8/S53_dom_sf"/>
</dbReference>
<keyword evidence="8" id="KW-1185">Reference proteome</keyword>
<dbReference type="CDD" id="cd04848">
    <property type="entry name" value="Peptidases_S8_Autotransporter_serine_protease_like"/>
    <property type="match status" value="1"/>
</dbReference>
<feature type="domain" description="Autotransporter" evidence="6">
    <location>
        <begin position="622"/>
        <end position="891"/>
    </location>
</feature>
<sequence length="893" mass="93764">MGTPNPAYSRHLVITNTESAHAAGFTGAGIRIGVVDSGVNRNHPALSPRVVSNLVYIGSAGNNLSVDDVVGHGTAVSQIMAGTPFGAWPGGIAPGAQIVSARIISDKPPTDDGSGQGNEVHGALGLKSIHQDLINRGVRIMNNSWGGLYWTDLNATAPIADEYRPFIFSNNGLVVFATGNEGAANPSNTAALPSKPGPNGTMPAADLERGWLAVTAVDPDNIQQLDRGSDGIVYPNACGVAMRYCLAAPGTVTVTGTNDTTTNPTYWRWKGTSFAAPIVSGAAALVWQAFPYFSNDAVRQTILGTATDLGSAGIDPVFGNGLLNAGLAVKGPQRLDFGDFAVDFNDTTSTFDNRLSGTGSLTKGGTGTLVLAGGAFYTGATRVNGGSVRVGYMAGDAAIAPAGTLVLGNGAGGNIENAGRFDVTQNSVQVDGRYHQASTGTLAINVGNPLRVNGIDIDGGALQVMGIRSGYTWMARDPAIVTFGGSVNGHFDALTSGPGVFLQGSLEYDSQIVWLDITRLDVTVAAQAMGLSAMAVDSAERIEGAFGEIDRGAAGLKGGTPTSIGGGFLAAAGELQRLPDSASAERSLSSLSGELHAADTAFAKLAIDGNRHALQSHLDELANAPLTGAWAANLDEQRGVAHFDLRSNGWLIGQDLRLRDNLFVGAAFGETDSLVQSSLRNDRERNRQLEGQLYAQWNAGGNYLLGRVALGHMDRTMQRELFLGLEGFDVSSRYSSRYEAMNVEAGRRFDLGGVLTPYVGLQAMQLDRGAFSEGGAFGFGLDSNASQWRETQGLAGLRMEYGWDARRARVSLQSYVEWQHALSQSGYDIDARFNGIDVWSPINGSGFSGDATTLGVGIESRWRGDNLLGLSLDTRREAGGNFGEATLRWIRPF</sequence>
<keyword evidence="1 5" id="KW-0645">Protease</keyword>
<protein>
    <submittedName>
        <fullName evidence="7">Autotransporter-associated beta strand protein</fullName>
    </submittedName>
</protein>
<dbReference type="PANTHER" id="PTHR42884">
    <property type="entry name" value="PROPROTEIN CONVERTASE SUBTILISIN/KEXIN-RELATED"/>
    <property type="match status" value="1"/>
</dbReference>
<dbReference type="InterPro" id="IPR005546">
    <property type="entry name" value="Autotransporte_beta"/>
</dbReference>
<dbReference type="InterPro" id="IPR000209">
    <property type="entry name" value="Peptidase_S8/S53_dom"/>
</dbReference>
<dbReference type="Pfam" id="PF00082">
    <property type="entry name" value="Peptidase_S8"/>
    <property type="match status" value="1"/>
</dbReference>
<feature type="active site" description="Charge relay system" evidence="5">
    <location>
        <position position="36"/>
    </location>
</feature>
<dbReference type="InterPro" id="IPR036709">
    <property type="entry name" value="Autotransporte_beta_dom_sf"/>
</dbReference>
<dbReference type="EMBL" id="JAVDVW010000001">
    <property type="protein sequence ID" value="MDR7098887.1"/>
    <property type="molecule type" value="Genomic_DNA"/>
</dbReference>
<organism evidence="7 8">
    <name type="scientific">Agrilutibacter niabensis</name>
    <dbReference type="NCBI Taxonomy" id="380628"/>
    <lineage>
        <taxon>Bacteria</taxon>
        <taxon>Pseudomonadati</taxon>
        <taxon>Pseudomonadota</taxon>
        <taxon>Gammaproteobacteria</taxon>
        <taxon>Lysobacterales</taxon>
        <taxon>Lysobacteraceae</taxon>
        <taxon>Agrilutibacter</taxon>
    </lineage>
</organism>
<dbReference type="Pfam" id="PF12951">
    <property type="entry name" value="PATR"/>
    <property type="match status" value="1"/>
</dbReference>
<dbReference type="SMART" id="SM00869">
    <property type="entry name" value="Autotransporter"/>
    <property type="match status" value="1"/>
</dbReference>
<feature type="active site" description="Charge relay system" evidence="5">
    <location>
        <position position="72"/>
    </location>
</feature>
<keyword evidence="4 5" id="KW-0720">Serine protease</keyword>
<evidence type="ECO:0000259" key="6">
    <source>
        <dbReference type="PROSITE" id="PS51208"/>
    </source>
</evidence>
<dbReference type="Gene3D" id="3.40.50.200">
    <property type="entry name" value="Peptidase S8/S53 domain"/>
    <property type="match status" value="1"/>
</dbReference>
<comment type="caution">
    <text evidence="7">The sequence shown here is derived from an EMBL/GenBank/DDBJ whole genome shotgun (WGS) entry which is preliminary data.</text>
</comment>
<dbReference type="Gene3D" id="2.40.128.130">
    <property type="entry name" value="Autotransporter beta-domain"/>
    <property type="match status" value="1"/>
</dbReference>
<evidence type="ECO:0000256" key="3">
    <source>
        <dbReference type="ARBA" id="ARBA00022801"/>
    </source>
</evidence>
<dbReference type="InterPro" id="IPR023827">
    <property type="entry name" value="Peptidase_S8_Asp-AS"/>
</dbReference>
<dbReference type="InterPro" id="IPR023828">
    <property type="entry name" value="Peptidase_S8_Ser-AS"/>
</dbReference>
<dbReference type="InterPro" id="IPR013425">
    <property type="entry name" value="Autotrns_rpt"/>
</dbReference>
<dbReference type="PROSITE" id="PS00136">
    <property type="entry name" value="SUBTILASE_ASP"/>
    <property type="match status" value="1"/>
</dbReference>
<dbReference type="Proteomes" id="UP001267878">
    <property type="component" value="Unassembled WGS sequence"/>
</dbReference>
<dbReference type="SUPFAM" id="SSF103515">
    <property type="entry name" value="Autotransporter"/>
    <property type="match status" value="1"/>
</dbReference>
<evidence type="ECO:0000256" key="1">
    <source>
        <dbReference type="ARBA" id="ARBA00022670"/>
    </source>
</evidence>
<evidence type="ECO:0000256" key="5">
    <source>
        <dbReference type="PROSITE-ProRule" id="PRU01240"/>
    </source>
</evidence>
<dbReference type="InterPro" id="IPR015500">
    <property type="entry name" value="Peptidase_S8_subtilisin-rel"/>
</dbReference>